<evidence type="ECO:0000256" key="5">
    <source>
        <dbReference type="SAM" id="MobiDB-lite"/>
    </source>
</evidence>
<dbReference type="InterPro" id="IPR012474">
    <property type="entry name" value="Frigida"/>
</dbReference>
<feature type="compositionally biased region" description="Low complexity" evidence="5">
    <location>
        <begin position="514"/>
        <end position="530"/>
    </location>
</feature>
<dbReference type="Gramene" id="ONIVA03G06500.1">
    <property type="protein sequence ID" value="ONIVA03G06500.1"/>
    <property type="gene ID" value="ONIVA03G06500"/>
</dbReference>
<dbReference type="GO" id="GO:0030154">
    <property type="term" value="P:cell differentiation"/>
    <property type="evidence" value="ECO:0007669"/>
    <property type="project" value="UniProtKB-KW"/>
</dbReference>
<evidence type="ECO:0000313" key="7">
    <source>
        <dbReference type="Proteomes" id="UP000006591"/>
    </source>
</evidence>
<feature type="compositionally biased region" description="Low complexity" evidence="5">
    <location>
        <begin position="480"/>
        <end position="494"/>
    </location>
</feature>
<proteinExistence type="inferred from homology"/>
<dbReference type="GO" id="GO:0009908">
    <property type="term" value="P:flower development"/>
    <property type="evidence" value="ECO:0007669"/>
    <property type="project" value="UniProtKB-KW"/>
</dbReference>
<name>A0A0E0GHX6_ORYNI</name>
<keyword evidence="4" id="KW-0217">Developmental protein</keyword>
<dbReference type="Proteomes" id="UP000006591">
    <property type="component" value="Chromosome 3"/>
</dbReference>
<dbReference type="PANTHER" id="PTHR31791:SF68">
    <property type="entry name" value="FRIGIDA-LIKE PROTEIN"/>
    <property type="match status" value="1"/>
</dbReference>
<organism evidence="6">
    <name type="scientific">Oryza nivara</name>
    <name type="common">Indian wild rice</name>
    <name type="synonym">Oryza sativa f. spontanea</name>
    <dbReference type="NCBI Taxonomy" id="4536"/>
    <lineage>
        <taxon>Eukaryota</taxon>
        <taxon>Viridiplantae</taxon>
        <taxon>Streptophyta</taxon>
        <taxon>Embryophyta</taxon>
        <taxon>Tracheophyta</taxon>
        <taxon>Spermatophyta</taxon>
        <taxon>Magnoliopsida</taxon>
        <taxon>Liliopsida</taxon>
        <taxon>Poales</taxon>
        <taxon>Poaceae</taxon>
        <taxon>BOP clade</taxon>
        <taxon>Oryzoideae</taxon>
        <taxon>Oryzeae</taxon>
        <taxon>Oryzinae</taxon>
        <taxon>Oryza</taxon>
    </lineage>
</organism>
<protein>
    <recommendedName>
        <fullName evidence="4">FRIGIDA-like protein</fullName>
    </recommendedName>
</protein>
<feature type="region of interest" description="Disordered" evidence="5">
    <location>
        <begin position="465"/>
        <end position="530"/>
    </location>
</feature>
<evidence type="ECO:0000256" key="3">
    <source>
        <dbReference type="ARBA" id="ARBA00023089"/>
    </source>
</evidence>
<evidence type="ECO:0000256" key="2">
    <source>
        <dbReference type="ARBA" id="ARBA00022782"/>
    </source>
</evidence>
<reference evidence="6" key="2">
    <citation type="submission" date="2018-04" db="EMBL/GenBank/DDBJ databases">
        <title>OnivRS2 (Oryza nivara Reference Sequence Version 2).</title>
        <authorList>
            <person name="Zhang J."/>
            <person name="Kudrna D."/>
            <person name="Lee S."/>
            <person name="Talag J."/>
            <person name="Rajasekar S."/>
            <person name="Welchert J."/>
            <person name="Hsing Y.-I."/>
            <person name="Wing R.A."/>
        </authorList>
    </citation>
    <scope>NUCLEOTIDE SEQUENCE [LARGE SCALE GENOMIC DNA]</scope>
    <source>
        <strain evidence="6">SL10</strain>
    </source>
</reference>
<dbReference type="STRING" id="4536.A0A0E0GHX6"/>
<feature type="region of interest" description="Disordered" evidence="5">
    <location>
        <begin position="364"/>
        <end position="387"/>
    </location>
</feature>
<dbReference type="AlphaFoldDB" id="A0A0E0GHX6"/>
<evidence type="ECO:0000256" key="4">
    <source>
        <dbReference type="RuleBase" id="RU364012"/>
    </source>
</evidence>
<dbReference type="OMA" id="KAGNMIR"/>
<evidence type="ECO:0000313" key="6">
    <source>
        <dbReference type="EnsemblPlants" id="ONIVA03G06500.1"/>
    </source>
</evidence>
<dbReference type="PANTHER" id="PTHR31791">
    <property type="entry name" value="FRIGIDA-LIKE PROTEIN 3-RELATED"/>
    <property type="match status" value="1"/>
</dbReference>
<dbReference type="Pfam" id="PF07899">
    <property type="entry name" value="Frigida"/>
    <property type="match status" value="1"/>
</dbReference>
<dbReference type="EnsemblPlants" id="ONIVA03G06500.1">
    <property type="protein sequence ID" value="ONIVA03G06500.1"/>
    <property type="gene ID" value="ONIVA03G06500"/>
</dbReference>
<keyword evidence="3 4" id="KW-0287">Flowering</keyword>
<dbReference type="HOGENOM" id="CLU_040869_0_0_1"/>
<reference evidence="6" key="1">
    <citation type="submission" date="2015-04" db="UniProtKB">
        <authorList>
            <consortium name="EnsemblPlants"/>
        </authorList>
    </citation>
    <scope>IDENTIFICATION</scope>
    <source>
        <strain evidence="6">SL10</strain>
    </source>
</reference>
<keyword evidence="2 4" id="KW-0221">Differentiation</keyword>
<keyword evidence="7" id="KW-1185">Reference proteome</keyword>
<accession>A0A0E0GHX6</accession>
<evidence type="ECO:0000256" key="1">
    <source>
        <dbReference type="ARBA" id="ARBA00008956"/>
    </source>
</evidence>
<sequence>MAEGETPPSSSAAAAAPVLAALASLQTYSSALSAFTSAWRALYSDATALDSTLASRLEGFSELDLLCSAMDGPGLRAYLTEHRDALQDSSLPALDAALLVAPDPGRLVLSAAAGFCRAPPTEGAAKVACRLLVDLLDRLRALGVKPSPEARDEARAIAADWKRSKRIGPQAVLKKETIAFLLLVGAFGLVDDVGGASEVLDLVVSVSGRERAVEAFVGLGLDLEKHMPGMSVCVNINMKTLFPPVFIHTMIKKGKQLEAVKFIQALNLVEKYPLLPVLRSYISDAAKAGNMIRIRGDDSACQTEADAKERMLLGVLQKFIKDQKLEELPILEIVKQRLAHLEKKSVERKRAASAAIEAAHEVSKKIQKQEKQQQQVQSAIPSRVPGKAAQNSLSQNIHSVDSLSRPLMSSQSMGISGVLNLYQAASSQNIIPAISPSPLSQHPVGIKNQTLNTPPVQTRYGGLADYYGLSSGRPRPDSVSPGSSVTSAHTSSRSKLYSADPLAAVSRASDKKGSSYNYSLSSMSTYIPNP</sequence>
<dbReference type="eggNOG" id="ENOG502QUKS">
    <property type="taxonomic scope" value="Eukaryota"/>
</dbReference>
<comment type="similarity">
    <text evidence="1 4">Belongs to the Frigida family.</text>
</comment>